<comment type="caution">
    <text evidence="8">The sequence shown here is derived from an EMBL/GenBank/DDBJ whole genome shotgun (WGS) entry which is preliminary data.</text>
</comment>
<dbReference type="STRING" id="1379903.ATO8_17920"/>
<keyword evidence="6" id="KW-1133">Transmembrane helix</keyword>
<evidence type="ECO:0000259" key="7">
    <source>
        <dbReference type="Pfam" id="PF03918"/>
    </source>
</evidence>
<dbReference type="InterPro" id="IPR038297">
    <property type="entry name" value="CcmH/CycL/NrfF/Ccl2_sf"/>
</dbReference>
<feature type="domain" description="CcmH/CycL/Ccl2/NrfF N-terminal" evidence="7">
    <location>
        <begin position="10"/>
        <end position="149"/>
    </location>
</feature>
<dbReference type="PANTHER" id="PTHR47870">
    <property type="entry name" value="CYTOCHROME C-TYPE BIOGENESIS PROTEIN CCMH"/>
    <property type="match status" value="1"/>
</dbReference>
<dbReference type="PANTHER" id="PTHR47870:SF4">
    <property type="entry name" value="CYTOCHROME C-TYPE BIOGENESIS PROTEIN CYCH"/>
    <property type="match status" value="1"/>
</dbReference>
<dbReference type="Proteomes" id="UP000019063">
    <property type="component" value="Unassembled WGS sequence"/>
</dbReference>
<keyword evidence="5 6" id="KW-0408">Iron</keyword>
<evidence type="ECO:0000256" key="4">
    <source>
        <dbReference type="ARBA" id="ARBA00022729"/>
    </source>
</evidence>
<keyword evidence="3 6" id="KW-0479">Metal-binding</keyword>
<keyword evidence="4 6" id="KW-0732">Signal</keyword>
<dbReference type="PATRIC" id="fig|1317118.6.peg.3686"/>
<feature type="signal peptide" evidence="6">
    <location>
        <begin position="1"/>
        <end position="20"/>
    </location>
</feature>
<dbReference type="CDD" id="cd16378">
    <property type="entry name" value="CcmH_N"/>
    <property type="match status" value="1"/>
</dbReference>
<dbReference type="eggNOG" id="COG3088">
    <property type="taxonomic scope" value="Bacteria"/>
</dbReference>
<organism evidence="8 9">
    <name type="scientific">Roseivivax marinus</name>
    <dbReference type="NCBI Taxonomy" id="1379903"/>
    <lineage>
        <taxon>Bacteria</taxon>
        <taxon>Pseudomonadati</taxon>
        <taxon>Pseudomonadota</taxon>
        <taxon>Alphaproteobacteria</taxon>
        <taxon>Rhodobacterales</taxon>
        <taxon>Roseobacteraceae</taxon>
        <taxon>Roseivivax</taxon>
    </lineage>
</organism>
<dbReference type="InterPro" id="IPR051263">
    <property type="entry name" value="C-type_cytochrome_biogenesis"/>
</dbReference>
<dbReference type="InterPro" id="IPR005616">
    <property type="entry name" value="CcmH/CycL/Ccl2/NrfF_N"/>
</dbReference>
<feature type="chain" id="PRO_5011021807" description="Cytochrome c-type biogenesis protein" evidence="6">
    <location>
        <begin position="21"/>
        <end position="158"/>
    </location>
</feature>
<comment type="function">
    <text evidence="6">Possible subunit of a heme lyase.</text>
</comment>
<feature type="transmembrane region" description="Helical" evidence="6">
    <location>
        <begin position="104"/>
        <end position="126"/>
    </location>
</feature>
<comment type="similarity">
    <text evidence="1 6">Belongs to the CcmH/CycL/Ccl2/NrfF family.</text>
</comment>
<keyword evidence="6" id="KW-0472">Membrane</keyword>
<evidence type="ECO:0000256" key="1">
    <source>
        <dbReference type="ARBA" id="ARBA00010342"/>
    </source>
</evidence>
<dbReference type="AlphaFoldDB" id="W4HEL1"/>
<evidence type="ECO:0000313" key="8">
    <source>
        <dbReference type="EMBL" id="ETW11212.1"/>
    </source>
</evidence>
<name>W4HEL1_9RHOB</name>
<sequence>MKYLTFAFWLVLAAAPAAFAVEPDEMLADPALEARAREISRDLRCVVCQNQNIDTSNAGVARDLRLLVRERLTAGDSDTEVIDFVTARYGDYVLLRPPFAPRTYALWLAPVGLVLIAVAIGAVVLARSRRLVGGTALTEAEESEVARLLAPPHTEDPS</sequence>
<keyword evidence="2 6" id="KW-0349">Heme</keyword>
<evidence type="ECO:0000256" key="3">
    <source>
        <dbReference type="ARBA" id="ARBA00022723"/>
    </source>
</evidence>
<keyword evidence="6" id="KW-0812">Transmembrane</keyword>
<dbReference type="Gene3D" id="1.10.8.640">
    <property type="entry name" value="Cytochrome C biogenesis protein"/>
    <property type="match status" value="1"/>
</dbReference>
<evidence type="ECO:0000256" key="6">
    <source>
        <dbReference type="RuleBase" id="RU364112"/>
    </source>
</evidence>
<dbReference type="GO" id="GO:0046872">
    <property type="term" value="F:metal ion binding"/>
    <property type="evidence" value="ECO:0007669"/>
    <property type="project" value="UniProtKB-KW"/>
</dbReference>
<accession>W4HEL1</accession>
<evidence type="ECO:0000256" key="2">
    <source>
        <dbReference type="ARBA" id="ARBA00022617"/>
    </source>
</evidence>
<keyword evidence="9" id="KW-1185">Reference proteome</keyword>
<evidence type="ECO:0000256" key="5">
    <source>
        <dbReference type="ARBA" id="ARBA00023004"/>
    </source>
</evidence>
<evidence type="ECO:0000313" key="9">
    <source>
        <dbReference type="Proteomes" id="UP000019063"/>
    </source>
</evidence>
<dbReference type="GO" id="GO:0005886">
    <property type="term" value="C:plasma membrane"/>
    <property type="evidence" value="ECO:0007669"/>
    <property type="project" value="TreeGrafter"/>
</dbReference>
<proteinExistence type="inferred from homology"/>
<gene>
    <name evidence="8" type="ORF">ATO8_17920</name>
</gene>
<reference evidence="8 9" key="1">
    <citation type="journal article" date="2014" name="Antonie Van Leeuwenhoek">
        <title>Roseivivax atlanticus sp. nov., isolated from surface seawater of the Atlantic Ocean.</title>
        <authorList>
            <person name="Li G."/>
            <person name="Lai Q."/>
            <person name="Liu X."/>
            <person name="Sun F."/>
            <person name="Shao Z."/>
        </authorList>
    </citation>
    <scope>NUCLEOTIDE SEQUENCE [LARGE SCALE GENOMIC DNA]</scope>
    <source>
        <strain evidence="8 9">22II-s10s</strain>
    </source>
</reference>
<dbReference type="Pfam" id="PF03918">
    <property type="entry name" value="CcmH"/>
    <property type="match status" value="1"/>
</dbReference>
<dbReference type="RefSeq" id="WP_043846574.1">
    <property type="nucleotide sequence ID" value="NZ_AQQW01000014.1"/>
</dbReference>
<protein>
    <recommendedName>
        <fullName evidence="6">Cytochrome c-type biogenesis protein</fullName>
    </recommendedName>
</protein>
<dbReference type="EMBL" id="AQQW01000014">
    <property type="protein sequence ID" value="ETW11212.1"/>
    <property type="molecule type" value="Genomic_DNA"/>
</dbReference>